<accession>A0A1J3IBJ8</accession>
<organism evidence="2">
    <name type="scientific">Noccaea caerulescens</name>
    <name type="common">Alpine penny-cress</name>
    <name type="synonym">Thlaspi caerulescens</name>
    <dbReference type="NCBI Taxonomy" id="107243"/>
    <lineage>
        <taxon>Eukaryota</taxon>
        <taxon>Viridiplantae</taxon>
        <taxon>Streptophyta</taxon>
        <taxon>Embryophyta</taxon>
        <taxon>Tracheophyta</taxon>
        <taxon>Spermatophyta</taxon>
        <taxon>Magnoliopsida</taxon>
        <taxon>eudicotyledons</taxon>
        <taxon>Gunneridae</taxon>
        <taxon>Pentapetalae</taxon>
        <taxon>rosids</taxon>
        <taxon>malvids</taxon>
        <taxon>Brassicales</taxon>
        <taxon>Brassicaceae</taxon>
        <taxon>Coluteocarpeae</taxon>
        <taxon>Noccaea</taxon>
    </lineage>
</organism>
<dbReference type="InterPro" id="IPR001680">
    <property type="entry name" value="WD40_rpt"/>
</dbReference>
<dbReference type="GO" id="GO:0043291">
    <property type="term" value="C:RAVE complex"/>
    <property type="evidence" value="ECO:0007669"/>
    <property type="project" value="TreeGrafter"/>
</dbReference>
<dbReference type="InterPro" id="IPR052208">
    <property type="entry name" value="DmX-like/RAVE_component"/>
</dbReference>
<dbReference type="EMBL" id="GEVM01028107">
    <property type="protein sequence ID" value="JAU77831.1"/>
    <property type="molecule type" value="Transcribed_RNA"/>
</dbReference>
<dbReference type="InterPro" id="IPR036322">
    <property type="entry name" value="WD40_repeat_dom_sf"/>
</dbReference>
<dbReference type="Gene3D" id="2.130.10.10">
    <property type="entry name" value="YVTN repeat-like/Quinoprotein amine dehydrogenase"/>
    <property type="match status" value="2"/>
</dbReference>
<protein>
    <submittedName>
        <fullName evidence="2">DmX-like protein 1</fullName>
    </submittedName>
</protein>
<dbReference type="PROSITE" id="PS50294">
    <property type="entry name" value="WD_REPEATS_REGION"/>
    <property type="match status" value="1"/>
</dbReference>
<feature type="repeat" description="WD" evidence="1">
    <location>
        <begin position="521"/>
        <end position="562"/>
    </location>
</feature>
<dbReference type="PANTHER" id="PTHR13950:SF9">
    <property type="entry name" value="RABCONNECTIN-3A"/>
    <property type="match status" value="1"/>
</dbReference>
<dbReference type="GO" id="GO:0007035">
    <property type="term" value="P:vacuolar acidification"/>
    <property type="evidence" value="ECO:0007669"/>
    <property type="project" value="TreeGrafter"/>
</dbReference>
<proteinExistence type="predicted"/>
<dbReference type="PANTHER" id="PTHR13950">
    <property type="entry name" value="RABCONNECTIN-RELATED"/>
    <property type="match status" value="1"/>
</dbReference>
<evidence type="ECO:0000256" key="1">
    <source>
        <dbReference type="PROSITE-ProRule" id="PRU00221"/>
    </source>
</evidence>
<dbReference type="Pfam" id="PF00400">
    <property type="entry name" value="WD40"/>
    <property type="match status" value="2"/>
</dbReference>
<dbReference type="SMART" id="SM00320">
    <property type="entry name" value="WD40"/>
    <property type="match status" value="6"/>
</dbReference>
<dbReference type="InterPro" id="IPR015943">
    <property type="entry name" value="WD40/YVTN_repeat-like_dom_sf"/>
</dbReference>
<evidence type="ECO:0000313" key="2">
    <source>
        <dbReference type="EMBL" id="JAU77831.1"/>
    </source>
</evidence>
<reference evidence="2" key="1">
    <citation type="submission" date="2016-07" db="EMBL/GenBank/DDBJ databases">
        <title>De novo transcriptome assembly of four accessions of the metal hyperaccumulator plant Noccaea caerulescens.</title>
        <authorList>
            <person name="Blande D."/>
            <person name="Halimaa P."/>
            <person name="Tervahauta A.I."/>
            <person name="Aarts M.G."/>
            <person name="Karenlampi S.O."/>
        </authorList>
    </citation>
    <scope>NUCLEOTIDE SEQUENCE</scope>
</reference>
<dbReference type="AlphaFoldDB" id="A0A1J3IBJ8"/>
<dbReference type="FunFam" id="2.130.10.10:FF:001240">
    <property type="entry name" value="Transducin family protein / WD-40 repeat family protein"/>
    <property type="match status" value="1"/>
</dbReference>
<gene>
    <name evidence="2" type="ORF">MP_TR19706_c1_g1_i1_g.56305</name>
</gene>
<keyword evidence="1" id="KW-0853">WD repeat</keyword>
<name>A0A1J3IBJ8_NOCCA</name>
<dbReference type="SUPFAM" id="SSF50978">
    <property type="entry name" value="WD40 repeat-like"/>
    <property type="match status" value="1"/>
</dbReference>
<sequence>MSVLGKTLISTLAQLSSYHVKQLVLHLKQKIEKRIQVPTLIWLHGCLESQASSIDGAISDASIENEENGDLMSTLAYLVKQLVSPFKQNIEKPIQVPTLLGLHESRESEANFIDRAIPDAGIENEENGDLTVSVRFWKLCVDPHLVSEAFLLEKFDISEWSKFKPLEDWSDMYREVTEKNELNVPCNREGRSIHTSNSSQRAAITANEKSAFQKPKEIQKRTGELIEALCINTINHRQAAFASNRKGIIFFRLENGGSCDDQSNYIWSDADWTHNGCANSESTPVPTSVSLGVGLGDKKRTQEDVEQFVDPPPTVETVITRAFSSHPTLPLFLVGSSNTLIHLWEFGKNRATATYGVLPAVDVHPPYALTSISAVRFGPCGHRFASAALDGTVCTWQPEVGGRSNIHPVESFLCFNGHASDIEYISSSGSIVAATGYSSSGVNVVLWDTQAPPSTSQASVTCHEGGARSIAVFDNDIGSGSISPMIVTGGKDGDVGLHDFRYIATGKMQKQNKNGMLWYIPKAHLGSVTKISTIPRTSLFLTGSKDGDVKLWDAKAARLIHHWPKLHERHTFLQPTSKGYGGIVRAGVTDMQVCPNGFITCGGDGTVKFVSLRDS</sequence>
<dbReference type="PROSITE" id="PS50082">
    <property type="entry name" value="WD_REPEATS_2"/>
    <property type="match status" value="1"/>
</dbReference>